<reference evidence="2 3" key="1">
    <citation type="submission" date="2018-06" db="EMBL/GenBank/DDBJ databases">
        <title>Comparative genomics reveals the genomic features of Rhizophagus irregularis, R. cerebriforme, R. diaphanum and Gigaspora rosea, and their symbiotic lifestyle signature.</title>
        <authorList>
            <person name="Morin E."/>
            <person name="San Clemente H."/>
            <person name="Chen E.C.H."/>
            <person name="De La Providencia I."/>
            <person name="Hainaut M."/>
            <person name="Kuo A."/>
            <person name="Kohler A."/>
            <person name="Murat C."/>
            <person name="Tang N."/>
            <person name="Roy S."/>
            <person name="Loubradou J."/>
            <person name="Henrissat B."/>
            <person name="Grigoriev I.V."/>
            <person name="Corradi N."/>
            <person name="Roux C."/>
            <person name="Martin F.M."/>
        </authorList>
    </citation>
    <scope>NUCLEOTIDE SEQUENCE [LARGE SCALE GENOMIC DNA]</scope>
    <source>
        <strain evidence="2 3">DAOM 194757</strain>
    </source>
</reference>
<keyword evidence="3" id="KW-1185">Reference proteome</keyword>
<gene>
    <name evidence="2" type="ORF">C2G38_1177743</name>
</gene>
<feature type="transmembrane region" description="Helical" evidence="1">
    <location>
        <begin position="67"/>
        <end position="88"/>
    </location>
</feature>
<keyword evidence="1" id="KW-1133">Transmembrane helix</keyword>
<dbReference type="AlphaFoldDB" id="A0A397VDT3"/>
<dbReference type="EMBL" id="QKWP01000408">
    <property type="protein sequence ID" value="RIB20610.1"/>
    <property type="molecule type" value="Genomic_DNA"/>
</dbReference>
<evidence type="ECO:0000256" key="1">
    <source>
        <dbReference type="SAM" id="Phobius"/>
    </source>
</evidence>
<name>A0A397VDT3_9GLOM</name>
<accession>A0A397VDT3</accession>
<dbReference type="Proteomes" id="UP000266673">
    <property type="component" value="Unassembled WGS sequence"/>
</dbReference>
<sequence>MFIFAFLYSNNTVIEGGGGADVICTHDCPNNTYQLNLTVLNPPNCLLITLFFFLFQEIQVNIWLQKLVVSLLVYLASLFFRNLIFYSFTYLNFLFI</sequence>
<feature type="transmembrane region" description="Helical" evidence="1">
    <location>
        <begin position="39"/>
        <end position="55"/>
    </location>
</feature>
<keyword evidence="1" id="KW-0812">Transmembrane</keyword>
<comment type="caution">
    <text evidence="2">The sequence shown here is derived from an EMBL/GenBank/DDBJ whole genome shotgun (WGS) entry which is preliminary data.</text>
</comment>
<protein>
    <submittedName>
        <fullName evidence="2">Uncharacterized protein</fullName>
    </submittedName>
</protein>
<organism evidence="2 3">
    <name type="scientific">Gigaspora rosea</name>
    <dbReference type="NCBI Taxonomy" id="44941"/>
    <lineage>
        <taxon>Eukaryota</taxon>
        <taxon>Fungi</taxon>
        <taxon>Fungi incertae sedis</taxon>
        <taxon>Mucoromycota</taxon>
        <taxon>Glomeromycotina</taxon>
        <taxon>Glomeromycetes</taxon>
        <taxon>Diversisporales</taxon>
        <taxon>Gigasporaceae</taxon>
        <taxon>Gigaspora</taxon>
    </lineage>
</organism>
<keyword evidence="1" id="KW-0472">Membrane</keyword>
<evidence type="ECO:0000313" key="3">
    <source>
        <dbReference type="Proteomes" id="UP000266673"/>
    </source>
</evidence>
<evidence type="ECO:0000313" key="2">
    <source>
        <dbReference type="EMBL" id="RIB20610.1"/>
    </source>
</evidence>
<proteinExistence type="predicted"/>